<feature type="active site" description="Nucleophile" evidence="4">
    <location>
        <position position="8"/>
    </location>
</feature>
<evidence type="ECO:0000256" key="2">
    <source>
        <dbReference type="ARBA" id="ARBA00022801"/>
    </source>
</evidence>
<dbReference type="InterPro" id="IPR050438">
    <property type="entry name" value="LMW_PTPase"/>
</dbReference>
<evidence type="ECO:0000313" key="6">
    <source>
        <dbReference type="EMBL" id="KEF38175.1"/>
    </source>
</evidence>
<evidence type="ECO:0000313" key="7">
    <source>
        <dbReference type="Proteomes" id="UP000027936"/>
    </source>
</evidence>
<evidence type="ECO:0000256" key="3">
    <source>
        <dbReference type="ARBA" id="ARBA00022912"/>
    </source>
</evidence>
<keyword evidence="3" id="KW-0904">Protein phosphatase</keyword>
<dbReference type="OrthoDB" id="9784339at2"/>
<dbReference type="Pfam" id="PF01451">
    <property type="entry name" value="LMWPc"/>
    <property type="match status" value="1"/>
</dbReference>
<dbReference type="AlphaFoldDB" id="A0A072NY63"/>
<evidence type="ECO:0000256" key="4">
    <source>
        <dbReference type="PIRSR" id="PIRSR617867-1"/>
    </source>
</evidence>
<dbReference type="EMBL" id="JJRY01000009">
    <property type="protein sequence ID" value="KEF38175.1"/>
    <property type="molecule type" value="Genomic_DNA"/>
</dbReference>
<feature type="active site" evidence="4">
    <location>
        <position position="14"/>
    </location>
</feature>
<dbReference type="RefSeq" id="WP_003333087.1">
    <property type="nucleotide sequence ID" value="NZ_JJRY01000009.1"/>
</dbReference>
<proteinExistence type="inferred from homology"/>
<dbReference type="SUPFAM" id="SSF52788">
    <property type="entry name" value="Phosphotyrosine protein phosphatases I"/>
    <property type="match status" value="1"/>
</dbReference>
<dbReference type="InterPro" id="IPR023485">
    <property type="entry name" value="Ptyr_pPase"/>
</dbReference>
<accession>A0A072NY63</accession>
<dbReference type="PATRIC" id="fig|1348973.3.peg.2512"/>
<dbReference type="PANTHER" id="PTHR11717:SF31">
    <property type="entry name" value="LOW MOLECULAR WEIGHT PROTEIN-TYROSINE-PHOSPHATASE ETP-RELATED"/>
    <property type="match status" value="1"/>
</dbReference>
<name>A0A072NY63_SCHAZ</name>
<comment type="caution">
    <text evidence="6">The sequence shown here is derived from an EMBL/GenBank/DDBJ whole genome shotgun (WGS) entry which is preliminary data.</text>
</comment>
<dbReference type="SMART" id="SM00226">
    <property type="entry name" value="LMWPc"/>
    <property type="match status" value="1"/>
</dbReference>
<evidence type="ECO:0000259" key="5">
    <source>
        <dbReference type="SMART" id="SM00226"/>
    </source>
</evidence>
<dbReference type="InterPro" id="IPR036196">
    <property type="entry name" value="Ptyr_pPase_sf"/>
</dbReference>
<comment type="similarity">
    <text evidence="1">Belongs to the low molecular weight phosphotyrosine protein phosphatase family.</text>
</comment>
<keyword evidence="2 6" id="KW-0378">Hydrolase</keyword>
<feature type="domain" description="Phosphotyrosine protein phosphatase I" evidence="5">
    <location>
        <begin position="2"/>
        <end position="142"/>
    </location>
</feature>
<dbReference type="Gene3D" id="3.40.50.2300">
    <property type="match status" value="1"/>
</dbReference>
<gene>
    <name evidence="6" type="ORF">M670_02594</name>
</gene>
<dbReference type="GeneID" id="89467633"/>
<dbReference type="Proteomes" id="UP000027936">
    <property type="component" value="Unassembled WGS sequence"/>
</dbReference>
<reference evidence="6 7" key="1">
    <citation type="submission" date="2014-04" db="EMBL/GenBank/DDBJ databases">
        <title>Draft genome sequence of Bacillus azotoformans MEV2011, a (co-) denitrifying strain unable to grow in the presence of oxygen.</title>
        <authorList>
            <person name="Nielsen M."/>
            <person name="Schreiber L."/>
            <person name="Finster K."/>
            <person name="Schramm A."/>
        </authorList>
    </citation>
    <scope>NUCLEOTIDE SEQUENCE [LARGE SCALE GENOMIC DNA]</scope>
    <source>
        <strain evidence="6 7">MEV2011</strain>
    </source>
</reference>
<feature type="active site" description="Proton donor" evidence="4">
    <location>
        <position position="116"/>
    </location>
</feature>
<dbReference type="EC" id="3.1.3.48" evidence="6"/>
<organism evidence="6 7">
    <name type="scientific">Schinkia azotoformans MEV2011</name>
    <dbReference type="NCBI Taxonomy" id="1348973"/>
    <lineage>
        <taxon>Bacteria</taxon>
        <taxon>Bacillati</taxon>
        <taxon>Bacillota</taxon>
        <taxon>Bacilli</taxon>
        <taxon>Bacillales</taxon>
        <taxon>Bacillaceae</taxon>
        <taxon>Calidifontibacillus/Schinkia group</taxon>
        <taxon>Schinkia</taxon>
    </lineage>
</organism>
<dbReference type="InterPro" id="IPR017867">
    <property type="entry name" value="Tyr_phospatase_low_mol_wt"/>
</dbReference>
<sequence>MHKILFICTGNTCRSPMAEAIFKHKTNNRFEVRSAGIFAHDGSSASAHSIEILKNQSIPIDHKSKQLTTELVAWSDLILTMGNSHKQLIQQRYPKATEKVFSLKEYALNRKADIADPYGGSLNDYEKTFNEIEEAILKLIEKLDNQGEADQH</sequence>
<dbReference type="GO" id="GO:0004725">
    <property type="term" value="F:protein tyrosine phosphatase activity"/>
    <property type="evidence" value="ECO:0007669"/>
    <property type="project" value="UniProtKB-EC"/>
</dbReference>
<evidence type="ECO:0000256" key="1">
    <source>
        <dbReference type="ARBA" id="ARBA00011063"/>
    </source>
</evidence>
<dbReference type="PANTHER" id="PTHR11717">
    <property type="entry name" value="LOW MOLECULAR WEIGHT PROTEIN TYROSINE PHOSPHATASE"/>
    <property type="match status" value="1"/>
</dbReference>
<dbReference type="PRINTS" id="PR00719">
    <property type="entry name" value="LMWPTPASE"/>
</dbReference>
<protein>
    <submittedName>
        <fullName evidence="6">Protein tyrosine phosphatase</fullName>
        <ecNumber evidence="6">3.1.3.48</ecNumber>
    </submittedName>
</protein>
<dbReference type="CDD" id="cd16344">
    <property type="entry name" value="LMWPAP"/>
    <property type="match status" value="1"/>
</dbReference>